<accession>A0A2N3HH23</accession>
<dbReference type="Pfam" id="PF09565">
    <property type="entry name" value="RE_NgoFVII"/>
    <property type="match status" value="1"/>
</dbReference>
<keyword evidence="3" id="KW-1185">Reference proteome</keyword>
<reference evidence="2 3" key="1">
    <citation type="submission" date="2017-12" db="EMBL/GenBank/DDBJ databases">
        <title>Confluentibacter flavum sp. nov., isolated from the saline lake.</title>
        <authorList>
            <person name="Yu L."/>
        </authorList>
    </citation>
    <scope>NUCLEOTIDE SEQUENCE [LARGE SCALE GENOMIC DNA]</scope>
    <source>
        <strain evidence="2 3">3B</strain>
    </source>
</reference>
<evidence type="ECO:0000313" key="2">
    <source>
        <dbReference type="EMBL" id="PKQ44213.1"/>
    </source>
</evidence>
<gene>
    <name evidence="2" type="ORF">CSW08_14010</name>
</gene>
<dbReference type="AlphaFoldDB" id="A0A2N3HH23"/>
<dbReference type="InterPro" id="IPR019065">
    <property type="entry name" value="RE_NgoFVII_N"/>
</dbReference>
<feature type="domain" description="Restriction endonuclease type II NgoFVII N-terminal" evidence="1">
    <location>
        <begin position="31"/>
        <end position="138"/>
    </location>
</feature>
<dbReference type="Proteomes" id="UP000233435">
    <property type="component" value="Unassembled WGS sequence"/>
</dbReference>
<dbReference type="SUPFAM" id="SSF56024">
    <property type="entry name" value="Phospholipase D/nuclease"/>
    <property type="match status" value="1"/>
</dbReference>
<protein>
    <recommendedName>
        <fullName evidence="1">Restriction endonuclease type II NgoFVII N-terminal domain-containing protein</fullName>
    </recommendedName>
</protein>
<dbReference type="RefSeq" id="WP_106660498.1">
    <property type="nucleotide sequence ID" value="NZ_PJEO01000051.1"/>
</dbReference>
<dbReference type="OrthoDB" id="7056491at2"/>
<dbReference type="EMBL" id="PJEO01000051">
    <property type="protein sequence ID" value="PKQ44213.1"/>
    <property type="molecule type" value="Genomic_DNA"/>
</dbReference>
<sequence>MRVTFLGQGYNLRANTSVAQVLIDSFANNSFHTFKCMVAFASPSGVSGLTEHINNSRTHIETTRVIIGVDQDATSREALERLLEWNANVFVLYSAQPNIFHPKIYIYEGENAVSIIIGSNNLTQMGLVKNIEGAVHITFNKDDIEGNDLLDDINTYFDPLLTGENPNLKPLTTALIEQLVEHGIVPTEAERRIKYTKDLRPPIQEGDNGNPRVNIRTLFPSIGLQNLPENFRPERRERILRPAVLSTENNNESLVVSAPARNYVEVWKSKPLTERDLNIPTGANTNPTGSMLLKKGLMKGIDHRNYFRNSVFADLNWQSHPNPAYTHLEKSSANFEIKIDGNSMGNFNLTINHNKATDTKAYKQKNAMTNLSWGNAKATIAKADFLDKTLTLFRDINSINHFVIEIE</sequence>
<dbReference type="CDD" id="cd09117">
    <property type="entry name" value="PLDc_Bfil_DEXD_like"/>
    <property type="match status" value="1"/>
</dbReference>
<dbReference type="Gene3D" id="3.30.870.10">
    <property type="entry name" value="Endonuclease Chain A"/>
    <property type="match status" value="1"/>
</dbReference>
<organism evidence="2 3">
    <name type="scientific">Confluentibacter flavum</name>
    <dbReference type="NCBI Taxonomy" id="1909700"/>
    <lineage>
        <taxon>Bacteria</taxon>
        <taxon>Pseudomonadati</taxon>
        <taxon>Bacteroidota</taxon>
        <taxon>Flavobacteriia</taxon>
        <taxon>Flavobacteriales</taxon>
        <taxon>Flavobacteriaceae</taxon>
        <taxon>Confluentibacter</taxon>
    </lineage>
</organism>
<proteinExistence type="predicted"/>
<evidence type="ECO:0000313" key="3">
    <source>
        <dbReference type="Proteomes" id="UP000233435"/>
    </source>
</evidence>
<name>A0A2N3HH23_9FLAO</name>
<comment type="caution">
    <text evidence="2">The sequence shown here is derived from an EMBL/GenBank/DDBJ whole genome shotgun (WGS) entry which is preliminary data.</text>
</comment>
<evidence type="ECO:0000259" key="1">
    <source>
        <dbReference type="Pfam" id="PF09565"/>
    </source>
</evidence>